<dbReference type="Proteomes" id="UP000054196">
    <property type="component" value="Unassembled WGS sequence"/>
</dbReference>
<proteinExistence type="predicted"/>
<keyword evidence="2" id="KW-1185">Reference proteome</keyword>
<reference evidence="2" key="1">
    <citation type="journal article" date="2012" name="Science">
        <title>The Paleozoic origin of enzymatic lignin decomposition reconstructed from 31 fungal genomes.</title>
        <authorList>
            <person name="Floudas D."/>
            <person name="Binder M."/>
            <person name="Riley R."/>
            <person name="Barry K."/>
            <person name="Blanchette R.A."/>
            <person name="Henrissat B."/>
            <person name="Martinez A.T."/>
            <person name="Otillar R."/>
            <person name="Spatafora J.W."/>
            <person name="Yadav J.S."/>
            <person name="Aerts A."/>
            <person name="Benoit I."/>
            <person name="Boyd A."/>
            <person name="Carlson A."/>
            <person name="Copeland A."/>
            <person name="Coutinho P.M."/>
            <person name="de Vries R.P."/>
            <person name="Ferreira P."/>
            <person name="Findley K."/>
            <person name="Foster B."/>
            <person name="Gaskell J."/>
            <person name="Glotzer D."/>
            <person name="Gorecki P."/>
            <person name="Heitman J."/>
            <person name="Hesse C."/>
            <person name="Hori C."/>
            <person name="Igarashi K."/>
            <person name="Jurgens J.A."/>
            <person name="Kallen N."/>
            <person name="Kersten P."/>
            <person name="Kohler A."/>
            <person name="Kuees U."/>
            <person name="Kumar T.K.A."/>
            <person name="Kuo A."/>
            <person name="LaButti K."/>
            <person name="Larrondo L.F."/>
            <person name="Lindquist E."/>
            <person name="Ling A."/>
            <person name="Lombard V."/>
            <person name="Lucas S."/>
            <person name="Lundell T."/>
            <person name="Martin R."/>
            <person name="McLaughlin D.J."/>
            <person name="Morgenstern I."/>
            <person name="Morin E."/>
            <person name="Murat C."/>
            <person name="Nagy L.G."/>
            <person name="Nolan M."/>
            <person name="Ohm R.A."/>
            <person name="Patyshakuliyeva A."/>
            <person name="Rokas A."/>
            <person name="Ruiz-Duenas F.J."/>
            <person name="Sabat G."/>
            <person name="Salamov A."/>
            <person name="Samejima M."/>
            <person name="Schmutz J."/>
            <person name="Slot J.C."/>
            <person name="St John F."/>
            <person name="Stenlid J."/>
            <person name="Sun H."/>
            <person name="Sun S."/>
            <person name="Syed K."/>
            <person name="Tsang A."/>
            <person name="Wiebenga A."/>
            <person name="Young D."/>
            <person name="Pisabarro A."/>
            <person name="Eastwood D.C."/>
            <person name="Martin F."/>
            <person name="Cullen D."/>
            <person name="Grigoriev I.V."/>
            <person name="Hibbett D.S."/>
        </authorList>
    </citation>
    <scope>NUCLEOTIDE SEQUENCE [LARGE SCALE GENOMIC DNA]</scope>
    <source>
        <strain evidence="2">HHB-11173 SS5</strain>
    </source>
</reference>
<evidence type="ECO:0008006" key="3">
    <source>
        <dbReference type="Google" id="ProtNLM"/>
    </source>
</evidence>
<dbReference type="eggNOG" id="ENOG502RZ5B">
    <property type="taxonomic scope" value="Eukaryota"/>
</dbReference>
<dbReference type="OMA" id="WAPAMES"/>
<dbReference type="GeneID" id="18885807"/>
<gene>
    <name evidence="1" type="ORF">PUNSTDRAFT_78295</name>
</gene>
<dbReference type="KEGG" id="psq:PUNSTDRAFT_78295"/>
<accession>R7RZ12</accession>
<dbReference type="Pfam" id="PF14223">
    <property type="entry name" value="Retrotran_gag_2"/>
    <property type="match status" value="1"/>
</dbReference>
<dbReference type="AlphaFoldDB" id="R7RZ12"/>
<evidence type="ECO:0000313" key="1">
    <source>
        <dbReference type="EMBL" id="EIN03370.1"/>
    </source>
</evidence>
<dbReference type="OrthoDB" id="3257543at2759"/>
<dbReference type="RefSeq" id="XP_007389400.1">
    <property type="nucleotide sequence ID" value="XM_007389338.1"/>
</dbReference>
<organism evidence="1 2">
    <name type="scientific">Punctularia strigosozonata (strain HHB-11173)</name>
    <name type="common">White-rot fungus</name>
    <dbReference type="NCBI Taxonomy" id="741275"/>
    <lineage>
        <taxon>Eukaryota</taxon>
        <taxon>Fungi</taxon>
        <taxon>Dikarya</taxon>
        <taxon>Basidiomycota</taxon>
        <taxon>Agaricomycotina</taxon>
        <taxon>Agaricomycetes</taxon>
        <taxon>Corticiales</taxon>
        <taxon>Punctulariaceae</taxon>
        <taxon>Punctularia</taxon>
    </lineage>
</organism>
<dbReference type="HOGENOM" id="CLU_052380_0_0_1"/>
<protein>
    <recommendedName>
        <fullName evidence="3">DUF4219 domain-containing protein</fullName>
    </recommendedName>
</protein>
<feature type="non-terminal residue" evidence="1">
    <location>
        <position position="188"/>
    </location>
</feature>
<sequence>MSSSTSTSTQKVTPLGENNYNTWMPEMRAYLAEQMVWFVVSGEDLRPSYDAGGVAWRDKAAAAAGAIYRALEPGQRVHVVGIEMDPAKMWAKLAEVHLQKVSGARFNALDALLAVRKGVDESLPSLIARVDSLHQELKALRPERYSIADLDDDLATMSMLRSLGPEYAEFTSSLVRFDPSRSDVVQAF</sequence>
<dbReference type="EMBL" id="JH687601">
    <property type="protein sequence ID" value="EIN03370.1"/>
    <property type="molecule type" value="Genomic_DNA"/>
</dbReference>
<name>R7RZ12_PUNST</name>
<evidence type="ECO:0000313" key="2">
    <source>
        <dbReference type="Proteomes" id="UP000054196"/>
    </source>
</evidence>